<evidence type="ECO:0000313" key="4">
    <source>
        <dbReference type="Proteomes" id="UP001235840"/>
    </source>
</evidence>
<reference evidence="3 4" key="1">
    <citation type="submission" date="2023-07" db="EMBL/GenBank/DDBJ databases">
        <title>Genomic Encyclopedia of Type Strains, Phase IV (KMG-IV): sequencing the most valuable type-strain genomes for metagenomic binning, comparative biology and taxonomic classification.</title>
        <authorList>
            <person name="Goeker M."/>
        </authorList>
    </citation>
    <scope>NUCLEOTIDE SEQUENCE [LARGE SCALE GENOMIC DNA]</scope>
    <source>
        <strain evidence="3 4">DSM 12751</strain>
    </source>
</reference>
<organism evidence="3 4">
    <name type="scientific">Caldalkalibacillus horti</name>
    <dbReference type="NCBI Taxonomy" id="77523"/>
    <lineage>
        <taxon>Bacteria</taxon>
        <taxon>Bacillati</taxon>
        <taxon>Bacillota</taxon>
        <taxon>Bacilli</taxon>
        <taxon>Bacillales</taxon>
        <taxon>Bacillaceae</taxon>
        <taxon>Caldalkalibacillus</taxon>
    </lineage>
</organism>
<accession>A0ABT9VYX2</accession>
<proteinExistence type="inferred from homology"/>
<dbReference type="SUPFAM" id="SSF54909">
    <property type="entry name" value="Dimeric alpha+beta barrel"/>
    <property type="match status" value="1"/>
</dbReference>
<dbReference type="Pfam" id="PF03795">
    <property type="entry name" value="YCII"/>
    <property type="match status" value="1"/>
</dbReference>
<comment type="caution">
    <text evidence="3">The sequence shown here is derived from an EMBL/GenBank/DDBJ whole genome shotgun (WGS) entry which is preliminary data.</text>
</comment>
<evidence type="ECO:0000313" key="3">
    <source>
        <dbReference type="EMBL" id="MDQ0166022.1"/>
    </source>
</evidence>
<feature type="domain" description="YCII-related" evidence="2">
    <location>
        <begin position="1"/>
        <end position="86"/>
    </location>
</feature>
<dbReference type="Gene3D" id="3.30.70.1060">
    <property type="entry name" value="Dimeric alpha+beta barrel"/>
    <property type="match status" value="1"/>
</dbReference>
<name>A0ABT9VYX2_9BACI</name>
<evidence type="ECO:0000259" key="2">
    <source>
        <dbReference type="Pfam" id="PF03795"/>
    </source>
</evidence>
<gene>
    <name evidence="3" type="ORF">J2S11_001923</name>
</gene>
<keyword evidence="4" id="KW-1185">Reference proteome</keyword>
<dbReference type="InterPro" id="IPR005545">
    <property type="entry name" value="YCII"/>
</dbReference>
<comment type="similarity">
    <text evidence="1">Belongs to the YciI family.</text>
</comment>
<dbReference type="InterPro" id="IPR011008">
    <property type="entry name" value="Dimeric_a/b-barrel"/>
</dbReference>
<protein>
    <submittedName>
        <fullName evidence="3">Uncharacterized protein YciI</fullName>
    </submittedName>
</protein>
<dbReference type="EMBL" id="JAUSTY010000006">
    <property type="protein sequence ID" value="MDQ0166022.1"/>
    <property type="molecule type" value="Genomic_DNA"/>
</dbReference>
<dbReference type="RefSeq" id="WP_307393893.1">
    <property type="nucleotide sequence ID" value="NZ_BAAADK010000032.1"/>
</dbReference>
<sequence>MRYVILLSQGPNWREGIVLHNQPYMPEHAVYVQQAFNQEKIILAGPFTDSSGGAIVIDVTLEEAKSFAENDPAVKNGVFVYEIKEWAFKMSKFENIDPGFDQGYIDYKHTIQKELGII</sequence>
<evidence type="ECO:0000256" key="1">
    <source>
        <dbReference type="ARBA" id="ARBA00007689"/>
    </source>
</evidence>
<dbReference type="Proteomes" id="UP001235840">
    <property type="component" value="Unassembled WGS sequence"/>
</dbReference>